<evidence type="ECO:0000256" key="3">
    <source>
        <dbReference type="ARBA" id="ARBA00023157"/>
    </source>
</evidence>
<evidence type="ECO:0000259" key="6">
    <source>
        <dbReference type="PROSITE" id="PS51448"/>
    </source>
</evidence>
<keyword evidence="3 4" id="KW-1015">Disulfide bond</keyword>
<evidence type="ECO:0000256" key="4">
    <source>
        <dbReference type="PROSITE-ProRule" id="PRU00779"/>
    </source>
</evidence>
<evidence type="ECO:0000256" key="5">
    <source>
        <dbReference type="SAM" id="SignalP"/>
    </source>
</evidence>
<keyword evidence="8" id="KW-1185">Reference proteome</keyword>
<feature type="disulfide bond" evidence="4">
    <location>
        <begin position="96"/>
        <end position="113"/>
    </location>
</feature>
<dbReference type="InterPro" id="IPR017957">
    <property type="entry name" value="P_trefoil_CS"/>
</dbReference>
<keyword evidence="2" id="KW-0964">Secreted</keyword>
<dbReference type="PROSITE" id="PS51448">
    <property type="entry name" value="P_TREFOIL_2"/>
    <property type="match status" value="2"/>
</dbReference>
<dbReference type="AlphaFoldDB" id="A0AAV6ZAP4"/>
<name>A0AAV6ZAP4_ENGPU</name>
<evidence type="ECO:0000256" key="1">
    <source>
        <dbReference type="ARBA" id="ARBA00004613"/>
    </source>
</evidence>
<dbReference type="PANTHER" id="PTHR13826">
    <property type="entry name" value="INTESTINAL TREFOIL FACTOR-RELATED"/>
    <property type="match status" value="1"/>
</dbReference>
<comment type="caution">
    <text evidence="7">The sequence shown here is derived from an EMBL/GenBank/DDBJ whole genome shotgun (WGS) entry which is preliminary data.</text>
</comment>
<evidence type="ECO:0000313" key="7">
    <source>
        <dbReference type="EMBL" id="KAG8546271.1"/>
    </source>
</evidence>
<proteinExistence type="predicted"/>
<evidence type="ECO:0000313" key="8">
    <source>
        <dbReference type="Proteomes" id="UP000824782"/>
    </source>
</evidence>
<keyword evidence="5" id="KW-0732">Signal</keyword>
<organism evidence="7 8">
    <name type="scientific">Engystomops pustulosus</name>
    <name type="common">Tungara frog</name>
    <name type="synonym">Physalaemus pustulosus</name>
    <dbReference type="NCBI Taxonomy" id="76066"/>
    <lineage>
        <taxon>Eukaryota</taxon>
        <taxon>Metazoa</taxon>
        <taxon>Chordata</taxon>
        <taxon>Craniata</taxon>
        <taxon>Vertebrata</taxon>
        <taxon>Euteleostomi</taxon>
        <taxon>Amphibia</taxon>
        <taxon>Batrachia</taxon>
        <taxon>Anura</taxon>
        <taxon>Neobatrachia</taxon>
        <taxon>Hyloidea</taxon>
        <taxon>Leptodactylidae</taxon>
        <taxon>Leiuperinae</taxon>
        <taxon>Engystomops</taxon>
    </lineage>
</organism>
<dbReference type="Gene3D" id="4.10.110.10">
    <property type="entry name" value="Spasmolytic Protein, domain 1"/>
    <property type="match status" value="2"/>
</dbReference>
<sequence length="119" mass="13397">MGRYTVCWVVSILILGADAAYLPPNYSCAVQPGLRKDCGYNGITADECVKKGCCFDDWRPDTIRCYIPWTPQVIVRCKEYAPRVDCGFPGITKDQCNQKGCCYDSSDPKALRCFYPDIM</sequence>
<feature type="chain" id="PRO_5043451113" description="P-type domain-containing protein" evidence="5">
    <location>
        <begin position="20"/>
        <end position="119"/>
    </location>
</feature>
<dbReference type="Proteomes" id="UP000824782">
    <property type="component" value="Unassembled WGS sequence"/>
</dbReference>
<dbReference type="PROSITE" id="PS00025">
    <property type="entry name" value="P_TREFOIL_1"/>
    <property type="match status" value="1"/>
</dbReference>
<dbReference type="CDD" id="cd00111">
    <property type="entry name" value="Trefoil"/>
    <property type="match status" value="2"/>
</dbReference>
<dbReference type="SMART" id="SM00018">
    <property type="entry name" value="PD"/>
    <property type="match status" value="2"/>
</dbReference>
<feature type="domain" description="P-type" evidence="6">
    <location>
        <begin position="75"/>
        <end position="117"/>
    </location>
</feature>
<dbReference type="InterPro" id="IPR017994">
    <property type="entry name" value="P_trefoil_chordata"/>
</dbReference>
<accession>A0AAV6ZAP4</accession>
<feature type="disulfide bond" evidence="4">
    <location>
        <begin position="38"/>
        <end position="53"/>
    </location>
</feature>
<feature type="disulfide bond" evidence="4">
    <location>
        <begin position="86"/>
        <end position="101"/>
    </location>
</feature>
<dbReference type="SUPFAM" id="SSF57492">
    <property type="entry name" value="Trefoil"/>
    <property type="match status" value="2"/>
</dbReference>
<dbReference type="GO" id="GO:0005615">
    <property type="term" value="C:extracellular space"/>
    <property type="evidence" value="ECO:0007669"/>
    <property type="project" value="TreeGrafter"/>
</dbReference>
<dbReference type="EMBL" id="WNYA01001158">
    <property type="protein sequence ID" value="KAG8546271.1"/>
    <property type="molecule type" value="Genomic_DNA"/>
</dbReference>
<feature type="signal peptide" evidence="5">
    <location>
        <begin position="1"/>
        <end position="19"/>
    </location>
</feature>
<gene>
    <name evidence="7" type="ORF">GDO81_019341</name>
</gene>
<protein>
    <recommendedName>
        <fullName evidence="6">P-type domain-containing protein</fullName>
    </recommendedName>
</protein>
<evidence type="ECO:0000256" key="2">
    <source>
        <dbReference type="ARBA" id="ARBA00022525"/>
    </source>
</evidence>
<dbReference type="PRINTS" id="PR00680">
    <property type="entry name" value="PTREFOIL"/>
</dbReference>
<dbReference type="Pfam" id="PF00088">
    <property type="entry name" value="Trefoil"/>
    <property type="match status" value="2"/>
</dbReference>
<reference evidence="7" key="1">
    <citation type="thesis" date="2020" institute="ProQuest LLC" country="789 East Eisenhower Parkway, Ann Arbor, MI, USA">
        <title>Comparative Genomics and Chromosome Evolution.</title>
        <authorList>
            <person name="Mudd A.B."/>
        </authorList>
    </citation>
    <scope>NUCLEOTIDE SEQUENCE</scope>
    <source>
        <strain evidence="7">237g6f4</strain>
        <tissue evidence="7">Blood</tissue>
    </source>
</reference>
<feature type="disulfide bond" evidence="4">
    <location>
        <begin position="48"/>
        <end position="65"/>
    </location>
</feature>
<dbReference type="PANTHER" id="PTHR13826:SF14">
    <property type="entry name" value="TREFOIL FACTOR 2"/>
    <property type="match status" value="1"/>
</dbReference>
<dbReference type="InterPro" id="IPR044913">
    <property type="entry name" value="P_trefoil_dom_sf"/>
</dbReference>
<comment type="caution">
    <text evidence="4">Lacks conserved residue(s) required for the propagation of feature annotation.</text>
</comment>
<dbReference type="InterPro" id="IPR000519">
    <property type="entry name" value="P_trefoil_dom"/>
</dbReference>
<comment type="subcellular location">
    <subcellularLocation>
        <location evidence="1">Secreted</location>
    </subcellularLocation>
</comment>
<feature type="disulfide bond" evidence="4">
    <location>
        <begin position="28"/>
        <end position="54"/>
    </location>
</feature>
<feature type="domain" description="P-type" evidence="6">
    <location>
        <begin position="26"/>
        <end position="69"/>
    </location>
</feature>